<name>A0A818H4W3_9BILA</name>
<organism evidence="1 2">
    <name type="scientific">Rotaria sordida</name>
    <dbReference type="NCBI Taxonomy" id="392033"/>
    <lineage>
        <taxon>Eukaryota</taxon>
        <taxon>Metazoa</taxon>
        <taxon>Spiralia</taxon>
        <taxon>Gnathifera</taxon>
        <taxon>Rotifera</taxon>
        <taxon>Eurotatoria</taxon>
        <taxon>Bdelloidea</taxon>
        <taxon>Philodinida</taxon>
        <taxon>Philodinidae</taxon>
        <taxon>Rotaria</taxon>
    </lineage>
</organism>
<sequence length="115" mass="13714">MPTIDTKPCYRPFHRVLYREDSKDSTFTQNVSPQSDGHLITKLKKKCNCQIIGNNHKIKPVENIKYVKRIRNEFMAHYLFVMQQYITPNLSTLSHYENYILPDDEFQEKQEFTIA</sequence>
<dbReference type="Proteomes" id="UP000663823">
    <property type="component" value="Unassembled WGS sequence"/>
</dbReference>
<reference evidence="1" key="1">
    <citation type="submission" date="2021-02" db="EMBL/GenBank/DDBJ databases">
        <authorList>
            <person name="Nowell W R."/>
        </authorList>
    </citation>
    <scope>NUCLEOTIDE SEQUENCE</scope>
</reference>
<gene>
    <name evidence="1" type="ORF">OTI717_LOCUS1566</name>
</gene>
<dbReference type="EMBL" id="CAJOAX010000068">
    <property type="protein sequence ID" value="CAF3498506.1"/>
    <property type="molecule type" value="Genomic_DNA"/>
</dbReference>
<proteinExistence type="predicted"/>
<protein>
    <submittedName>
        <fullName evidence="1">Uncharacterized protein</fullName>
    </submittedName>
</protein>
<evidence type="ECO:0000313" key="2">
    <source>
        <dbReference type="Proteomes" id="UP000663823"/>
    </source>
</evidence>
<evidence type="ECO:0000313" key="1">
    <source>
        <dbReference type="EMBL" id="CAF3498506.1"/>
    </source>
</evidence>
<dbReference type="AlphaFoldDB" id="A0A818H4W3"/>
<comment type="caution">
    <text evidence="1">The sequence shown here is derived from an EMBL/GenBank/DDBJ whole genome shotgun (WGS) entry which is preliminary data.</text>
</comment>
<accession>A0A818H4W3</accession>